<keyword evidence="2" id="KW-1185">Reference proteome</keyword>
<comment type="caution">
    <text evidence="1">The sequence shown here is derived from an EMBL/GenBank/DDBJ whole genome shotgun (WGS) entry which is preliminary data.</text>
</comment>
<protein>
    <submittedName>
        <fullName evidence="1">Uncharacterized protein</fullName>
    </submittedName>
</protein>
<sequence>MTRFYSELFHDFIPPKFKVYMYVAVVIYVKDEPHGQVKSIMAAWSAACGVKVTDGA</sequence>
<proteinExistence type="predicted"/>
<dbReference type="EMBL" id="BMFU01000016">
    <property type="protein sequence ID" value="GGH70444.1"/>
    <property type="molecule type" value="Genomic_DNA"/>
</dbReference>
<organism evidence="1 2">
    <name type="scientific">Paenibacillus silvae</name>
    <dbReference type="NCBI Taxonomy" id="1325358"/>
    <lineage>
        <taxon>Bacteria</taxon>
        <taxon>Bacillati</taxon>
        <taxon>Bacillota</taxon>
        <taxon>Bacilli</taxon>
        <taxon>Bacillales</taxon>
        <taxon>Paenibacillaceae</taxon>
        <taxon>Paenibacillus</taxon>
    </lineage>
</organism>
<dbReference type="Proteomes" id="UP000652153">
    <property type="component" value="Unassembled WGS sequence"/>
</dbReference>
<evidence type="ECO:0000313" key="2">
    <source>
        <dbReference type="Proteomes" id="UP000652153"/>
    </source>
</evidence>
<gene>
    <name evidence="1" type="ORF">GCM10008014_54890</name>
</gene>
<accession>A0ABQ1ZP92</accession>
<reference evidence="2" key="1">
    <citation type="journal article" date="2019" name="Int. J. Syst. Evol. Microbiol.">
        <title>The Global Catalogue of Microorganisms (GCM) 10K type strain sequencing project: providing services to taxonomists for standard genome sequencing and annotation.</title>
        <authorList>
            <consortium name="The Broad Institute Genomics Platform"/>
            <consortium name="The Broad Institute Genome Sequencing Center for Infectious Disease"/>
            <person name="Wu L."/>
            <person name="Ma J."/>
        </authorList>
    </citation>
    <scope>NUCLEOTIDE SEQUENCE [LARGE SCALE GENOMIC DNA]</scope>
    <source>
        <strain evidence="2">CGMCC 1.12770</strain>
    </source>
</reference>
<evidence type="ECO:0000313" key="1">
    <source>
        <dbReference type="EMBL" id="GGH70444.1"/>
    </source>
</evidence>
<name>A0ABQ1ZP92_9BACL</name>